<evidence type="ECO:0000313" key="2">
    <source>
        <dbReference type="EMBL" id="RKP54129.1"/>
    </source>
</evidence>
<dbReference type="AlphaFoldDB" id="A0A494XYL8"/>
<keyword evidence="3" id="KW-1185">Reference proteome</keyword>
<feature type="region of interest" description="Disordered" evidence="1">
    <location>
        <begin position="1"/>
        <end position="50"/>
    </location>
</feature>
<sequence length="64" mass="7433">MRSREGQRQQNIPQGSSRQRIAVKPQGYTGAYQKHLKGPPLKQPSPSERSFFSSFPLWFVRPYI</sequence>
<feature type="compositionally biased region" description="Polar residues" evidence="1">
    <location>
        <begin position="8"/>
        <end position="19"/>
    </location>
</feature>
<evidence type="ECO:0000256" key="1">
    <source>
        <dbReference type="SAM" id="MobiDB-lite"/>
    </source>
</evidence>
<dbReference type="EMBL" id="RBZM01000005">
    <property type="protein sequence ID" value="RKP54129.1"/>
    <property type="molecule type" value="Genomic_DNA"/>
</dbReference>
<reference evidence="2 3" key="1">
    <citation type="submission" date="2018-10" db="EMBL/GenBank/DDBJ databases">
        <title>Cohnella sp. M2MS4P-1, whole genome shotgun sequence.</title>
        <authorList>
            <person name="Tuo L."/>
        </authorList>
    </citation>
    <scope>NUCLEOTIDE SEQUENCE [LARGE SCALE GENOMIC DNA]</scope>
    <source>
        <strain evidence="2 3">M2MS4P-1</strain>
    </source>
</reference>
<gene>
    <name evidence="2" type="ORF">D7Z26_12155</name>
</gene>
<comment type="caution">
    <text evidence="2">The sequence shown here is derived from an EMBL/GenBank/DDBJ whole genome shotgun (WGS) entry which is preliminary data.</text>
</comment>
<evidence type="ECO:0000313" key="3">
    <source>
        <dbReference type="Proteomes" id="UP000282076"/>
    </source>
</evidence>
<accession>A0A494XYL8</accession>
<name>A0A494XYL8_9BACL</name>
<organism evidence="2 3">
    <name type="scientific">Cohnella endophytica</name>
    <dbReference type="NCBI Taxonomy" id="2419778"/>
    <lineage>
        <taxon>Bacteria</taxon>
        <taxon>Bacillati</taxon>
        <taxon>Bacillota</taxon>
        <taxon>Bacilli</taxon>
        <taxon>Bacillales</taxon>
        <taxon>Paenibacillaceae</taxon>
        <taxon>Cohnella</taxon>
    </lineage>
</organism>
<proteinExistence type="predicted"/>
<protein>
    <submittedName>
        <fullName evidence="2">Uncharacterized protein</fullName>
    </submittedName>
</protein>
<dbReference type="Proteomes" id="UP000282076">
    <property type="component" value="Unassembled WGS sequence"/>
</dbReference>